<dbReference type="OrthoDB" id="378898at2157"/>
<keyword evidence="3" id="KW-1185">Reference proteome</keyword>
<feature type="transmembrane region" description="Helical" evidence="1">
    <location>
        <begin position="56"/>
        <end position="79"/>
    </location>
</feature>
<dbReference type="RefSeq" id="WP_013605248.1">
    <property type="nucleotide sequence ID" value="NC_015151.1"/>
</dbReference>
<dbReference type="Proteomes" id="UP000007485">
    <property type="component" value="Chromosome"/>
</dbReference>
<feature type="transmembrane region" description="Helical" evidence="1">
    <location>
        <begin position="124"/>
        <end position="144"/>
    </location>
</feature>
<organism evidence="2 3">
    <name type="scientific">Vulcanisaeta moutnovskia (strain 768-28)</name>
    <dbReference type="NCBI Taxonomy" id="985053"/>
    <lineage>
        <taxon>Archaea</taxon>
        <taxon>Thermoproteota</taxon>
        <taxon>Thermoprotei</taxon>
        <taxon>Thermoproteales</taxon>
        <taxon>Thermoproteaceae</taxon>
        <taxon>Vulcanisaeta</taxon>
    </lineage>
</organism>
<accession>F0QVR2</accession>
<feature type="transmembrane region" description="Helical" evidence="1">
    <location>
        <begin position="12"/>
        <end position="36"/>
    </location>
</feature>
<evidence type="ECO:0000313" key="2">
    <source>
        <dbReference type="EMBL" id="ADY02086.1"/>
    </source>
</evidence>
<keyword evidence="1" id="KW-0472">Membrane</keyword>
<dbReference type="eggNOG" id="arCOG01644">
    <property type="taxonomic scope" value="Archaea"/>
</dbReference>
<sequence>MDLNSARITAGVGAILAGVGLLGYGVLGVVGMVIFLVGIVEVANNLRDNVLRNYVITWFVLAITAFVVFIVGIFLLFFIHNPAFSMLVMIIVHAIGMPGVYYGHNGVYGFVYTPFTELLQFMELIMVVGIFASIPLIISSIFMYRITKRTYVYTGSNYVRIGGLLYVIGAILAPIIVGLVLLLIAWVMIGTALLTTELKHL</sequence>
<reference evidence="2 3" key="1">
    <citation type="journal article" date="2011" name="J. Bacteriol.">
        <title>Complete genome sequence of 'Vulcanisaeta moutnovskia' strain 768-28, a novel member of the hyperthermophilic crenarchaeal genus vulcanisaeta.</title>
        <authorList>
            <person name="Gumerov V.M."/>
            <person name="Mardanov A.V."/>
            <person name="Beletsky A.V."/>
            <person name="Prokofeva M.I."/>
            <person name="Bonch-Osmolovskaya E.A."/>
            <person name="Ravin N.V."/>
            <person name="Skryabin K.G."/>
        </authorList>
    </citation>
    <scope>NUCLEOTIDE SEQUENCE [LARGE SCALE GENOMIC DNA]</scope>
    <source>
        <strain evidence="2 3">768-28</strain>
    </source>
</reference>
<feature type="transmembrane region" description="Helical" evidence="1">
    <location>
        <begin position="164"/>
        <end position="189"/>
    </location>
</feature>
<keyword evidence="1" id="KW-1133">Transmembrane helix</keyword>
<dbReference type="InterPro" id="IPR010397">
    <property type="entry name" value="DUF996"/>
</dbReference>
<evidence type="ECO:0000256" key="1">
    <source>
        <dbReference type="SAM" id="Phobius"/>
    </source>
</evidence>
<dbReference type="HOGENOM" id="CLU_105758_2_0_2"/>
<feature type="transmembrane region" description="Helical" evidence="1">
    <location>
        <begin position="86"/>
        <end position="104"/>
    </location>
</feature>
<dbReference type="AlphaFoldDB" id="F0QVR2"/>
<proteinExistence type="predicted"/>
<name>F0QVR2_VULM7</name>
<protein>
    <recommendedName>
        <fullName evidence="4">DUF996 domain-containing protein</fullName>
    </recommendedName>
</protein>
<dbReference type="EMBL" id="CP002529">
    <property type="protein sequence ID" value="ADY02086.1"/>
    <property type="molecule type" value="Genomic_DNA"/>
</dbReference>
<evidence type="ECO:0000313" key="3">
    <source>
        <dbReference type="Proteomes" id="UP000007485"/>
    </source>
</evidence>
<evidence type="ECO:0008006" key="4">
    <source>
        <dbReference type="Google" id="ProtNLM"/>
    </source>
</evidence>
<dbReference type="Pfam" id="PF06195">
    <property type="entry name" value="DUF996"/>
    <property type="match status" value="1"/>
</dbReference>
<dbReference type="GeneID" id="10289537"/>
<keyword evidence="1" id="KW-0812">Transmembrane</keyword>
<dbReference type="KEGG" id="vmo:VMUT_1885"/>
<gene>
    <name evidence="2" type="ordered locus">VMUT_1885</name>
</gene>